<evidence type="ECO:0008006" key="4">
    <source>
        <dbReference type="Google" id="ProtNLM"/>
    </source>
</evidence>
<feature type="transmembrane region" description="Helical" evidence="1">
    <location>
        <begin position="45"/>
        <end position="65"/>
    </location>
</feature>
<sequence length="183" mass="21636">MKSFYPKKLSKNWKIVWILMQLAMIGIGYYLFVYKSYGYKSWNDMIGGTMAMLGVILALMTFVDSPYKSGWYEKKRLKFYFLSVSLGITSIFLMVSQRSSFYEKEATIPTFAEVIGKERVRGFGRRSGNRVRVYATIQYFDKGKEIIQRLSDYDDRYVVGHYVPIKYSENQPELFRIDHEFEE</sequence>
<keyword evidence="3" id="KW-1185">Reference proteome</keyword>
<evidence type="ECO:0000313" key="3">
    <source>
        <dbReference type="Proteomes" id="UP000319204"/>
    </source>
</evidence>
<keyword evidence="1" id="KW-1133">Transmembrane helix</keyword>
<evidence type="ECO:0000256" key="1">
    <source>
        <dbReference type="SAM" id="Phobius"/>
    </source>
</evidence>
<reference evidence="2" key="1">
    <citation type="submission" date="2019-10" db="EMBL/GenBank/DDBJ databases">
        <title>Muricauda hadale sp. nov., a piezophilic bacterium isolated from hadopelagic water of the Mariana Trench.</title>
        <authorList>
            <person name="Wei Y."/>
        </authorList>
    </citation>
    <scope>NUCLEOTIDE SEQUENCE [LARGE SCALE GENOMIC DNA]</scope>
    <source>
        <strain evidence="2">MT-229</strain>
    </source>
</reference>
<dbReference type="Proteomes" id="UP000319204">
    <property type="component" value="Unassembled WGS sequence"/>
</dbReference>
<feature type="transmembrane region" description="Helical" evidence="1">
    <location>
        <begin position="12"/>
        <end position="33"/>
    </location>
</feature>
<proteinExistence type="predicted"/>
<gene>
    <name evidence="2" type="ORF">FOT42_011225</name>
</gene>
<accession>A0A5N5IP32</accession>
<organism evidence="2 3">
    <name type="scientific">Flagellimonas hadalis</name>
    <dbReference type="NCBI Taxonomy" id="2597517"/>
    <lineage>
        <taxon>Bacteria</taxon>
        <taxon>Pseudomonadati</taxon>
        <taxon>Bacteroidota</taxon>
        <taxon>Flavobacteriia</taxon>
        <taxon>Flavobacteriales</taxon>
        <taxon>Flavobacteriaceae</taxon>
        <taxon>Flagellimonas</taxon>
    </lineage>
</organism>
<protein>
    <recommendedName>
        <fullName evidence="4">DUF3592 domain-containing protein</fullName>
    </recommendedName>
</protein>
<evidence type="ECO:0000313" key="2">
    <source>
        <dbReference type="EMBL" id="KAB5487527.1"/>
    </source>
</evidence>
<keyword evidence="1" id="KW-0472">Membrane</keyword>
<feature type="transmembrane region" description="Helical" evidence="1">
    <location>
        <begin position="77"/>
        <end position="95"/>
    </location>
</feature>
<keyword evidence="1" id="KW-0812">Transmembrane</keyword>
<dbReference type="EMBL" id="VNIK02000007">
    <property type="protein sequence ID" value="KAB5487527.1"/>
    <property type="molecule type" value="Genomic_DNA"/>
</dbReference>
<dbReference type="RefSeq" id="WP_192938381.1">
    <property type="nucleotide sequence ID" value="NZ_VNIK02000007.1"/>
</dbReference>
<dbReference type="AlphaFoldDB" id="A0A5N5IP32"/>
<name>A0A5N5IP32_9FLAO</name>
<comment type="caution">
    <text evidence="2">The sequence shown here is derived from an EMBL/GenBank/DDBJ whole genome shotgun (WGS) entry which is preliminary data.</text>
</comment>